<feature type="region of interest" description="Disordered" evidence="1">
    <location>
        <begin position="231"/>
        <end position="258"/>
    </location>
</feature>
<evidence type="ECO:0000313" key="5">
    <source>
        <dbReference type="EMBL" id="HIU57451.1"/>
    </source>
</evidence>
<feature type="transmembrane region" description="Helical" evidence="2">
    <location>
        <begin position="169"/>
        <end position="190"/>
    </location>
</feature>
<protein>
    <submittedName>
        <fullName evidence="5">TPM domain-containing protein</fullName>
    </submittedName>
</protein>
<accession>A0A9D1MBY6</accession>
<evidence type="ECO:0000259" key="4">
    <source>
        <dbReference type="Pfam" id="PF04536"/>
    </source>
</evidence>
<reference evidence="5" key="1">
    <citation type="submission" date="2020-10" db="EMBL/GenBank/DDBJ databases">
        <authorList>
            <person name="Gilroy R."/>
        </authorList>
    </citation>
    <scope>NUCLEOTIDE SEQUENCE</scope>
    <source>
        <strain evidence="5">USAMLcec3-3695</strain>
    </source>
</reference>
<dbReference type="Proteomes" id="UP000824109">
    <property type="component" value="Unassembled WGS sequence"/>
</dbReference>
<evidence type="ECO:0000313" key="6">
    <source>
        <dbReference type="Proteomes" id="UP000824109"/>
    </source>
</evidence>
<organism evidence="5 6">
    <name type="scientific">Candidatus Ornithomonoglobus merdipullorum</name>
    <dbReference type="NCBI Taxonomy" id="2840895"/>
    <lineage>
        <taxon>Bacteria</taxon>
        <taxon>Bacillati</taxon>
        <taxon>Bacillota</taxon>
        <taxon>Clostridia</taxon>
        <taxon>Candidatus Ornithomonoglobus</taxon>
    </lineage>
</organism>
<feature type="signal peptide" evidence="3">
    <location>
        <begin position="1"/>
        <end position="22"/>
    </location>
</feature>
<gene>
    <name evidence="5" type="ORF">IAA61_06525</name>
</gene>
<evidence type="ECO:0000256" key="2">
    <source>
        <dbReference type="SAM" id="Phobius"/>
    </source>
</evidence>
<feature type="chain" id="PRO_5039601292" evidence="3">
    <location>
        <begin position="23"/>
        <end position="258"/>
    </location>
</feature>
<dbReference type="EMBL" id="DVNB01000069">
    <property type="protein sequence ID" value="HIU57451.1"/>
    <property type="molecule type" value="Genomic_DNA"/>
</dbReference>
<dbReference type="AlphaFoldDB" id="A0A9D1MBY6"/>
<keyword evidence="2" id="KW-0812">Transmembrane</keyword>
<dbReference type="Gene3D" id="3.10.310.50">
    <property type="match status" value="1"/>
</dbReference>
<comment type="caution">
    <text evidence="5">The sequence shown here is derived from an EMBL/GenBank/DDBJ whole genome shotgun (WGS) entry which is preliminary data.</text>
</comment>
<proteinExistence type="predicted"/>
<evidence type="ECO:0000256" key="3">
    <source>
        <dbReference type="SAM" id="SignalP"/>
    </source>
</evidence>
<dbReference type="InterPro" id="IPR007621">
    <property type="entry name" value="TPM_dom"/>
</dbReference>
<keyword evidence="2" id="KW-1133">Transmembrane helix</keyword>
<keyword evidence="2" id="KW-0472">Membrane</keyword>
<dbReference type="Pfam" id="PF04536">
    <property type="entry name" value="TPM_phosphatase"/>
    <property type="match status" value="1"/>
</dbReference>
<feature type="domain" description="TPM" evidence="4">
    <location>
        <begin position="30"/>
        <end position="149"/>
    </location>
</feature>
<dbReference type="PANTHER" id="PTHR30373">
    <property type="entry name" value="UPF0603 PROTEIN YGCG"/>
    <property type="match status" value="1"/>
</dbReference>
<evidence type="ECO:0000256" key="1">
    <source>
        <dbReference type="SAM" id="MobiDB-lite"/>
    </source>
</evidence>
<reference evidence="5" key="2">
    <citation type="journal article" date="2021" name="PeerJ">
        <title>Extensive microbial diversity within the chicken gut microbiome revealed by metagenomics and culture.</title>
        <authorList>
            <person name="Gilroy R."/>
            <person name="Ravi A."/>
            <person name="Getino M."/>
            <person name="Pursley I."/>
            <person name="Horton D.L."/>
            <person name="Alikhan N.F."/>
            <person name="Baker D."/>
            <person name="Gharbi K."/>
            <person name="Hall N."/>
            <person name="Watson M."/>
            <person name="Adriaenssens E.M."/>
            <person name="Foster-Nyarko E."/>
            <person name="Jarju S."/>
            <person name="Secka A."/>
            <person name="Antonio M."/>
            <person name="Oren A."/>
            <person name="Chaudhuri R.R."/>
            <person name="La Ragione R."/>
            <person name="Hildebrand F."/>
            <person name="Pallen M.J."/>
        </authorList>
    </citation>
    <scope>NUCLEOTIDE SEQUENCE</scope>
    <source>
        <strain evidence="5">USAMLcec3-3695</strain>
    </source>
</reference>
<keyword evidence="3" id="KW-0732">Signal</keyword>
<sequence>MKRYFALIAMLAVFLFPTFADAASVAIDPVSDYADMLTDAEESELEQRLEYIRNTYAADTAIVTVPTLDGKSAEAYADDFYDYNGYGIGPDDSGILLLISREPRNYHMTTMGRCFDIFNDAAIDYMCSNVEAQLRNDNYYEACMRFAEDCESVLSDYENGERFEEPKSVGMLFIMLGIALVLAITITAAAKSSMKNARPGVNADLYAEGRKVNLIGSRDVFLYSDVTKTPIPKQQSGGGSTGHISSSGRMHGGGGGSY</sequence>
<dbReference type="PANTHER" id="PTHR30373:SF2">
    <property type="entry name" value="UPF0603 PROTEIN YGCG"/>
    <property type="match status" value="1"/>
</dbReference>
<name>A0A9D1MBY6_9FIRM</name>